<dbReference type="EMBL" id="CP094326">
    <property type="protein sequence ID" value="UNY98967.1"/>
    <property type="molecule type" value="Genomic_DNA"/>
</dbReference>
<evidence type="ECO:0000256" key="1">
    <source>
        <dbReference type="ARBA" id="ARBA00022630"/>
    </source>
</evidence>
<dbReference type="PANTHER" id="PTHR43278">
    <property type="entry name" value="NAD(P)H-DEPENDENT FMN-CONTAINING OXIDOREDUCTASE YWQN-RELATED"/>
    <property type="match status" value="1"/>
</dbReference>
<dbReference type="SUPFAM" id="SSF52218">
    <property type="entry name" value="Flavoproteins"/>
    <property type="match status" value="1"/>
</dbReference>
<keyword evidence="2" id="KW-0288">FMN</keyword>
<evidence type="ECO:0000259" key="3">
    <source>
        <dbReference type="Pfam" id="PF03358"/>
    </source>
</evidence>
<reference evidence="4 5" key="1">
    <citation type="journal article" date="2018" name="Int. J. Syst. Evol. Microbiol.">
        <title>Zhouia spongiae sp. nov., isolated from a marine sponge.</title>
        <authorList>
            <person name="Zhuang L."/>
            <person name="Lin B."/>
            <person name="Qin F."/>
            <person name="Luo L."/>
        </authorList>
    </citation>
    <scope>NUCLEOTIDE SEQUENCE [LARGE SCALE GENOMIC DNA]</scope>
    <source>
        <strain evidence="4 5">HN-Y44</strain>
    </source>
</reference>
<evidence type="ECO:0000256" key="2">
    <source>
        <dbReference type="ARBA" id="ARBA00022643"/>
    </source>
</evidence>
<keyword evidence="5" id="KW-1185">Reference proteome</keyword>
<dbReference type="InterPro" id="IPR029039">
    <property type="entry name" value="Flavoprotein-like_sf"/>
</dbReference>
<evidence type="ECO:0000313" key="5">
    <source>
        <dbReference type="Proteomes" id="UP000829476"/>
    </source>
</evidence>
<dbReference type="Proteomes" id="UP000829476">
    <property type="component" value="Chromosome"/>
</dbReference>
<keyword evidence="1" id="KW-0285">Flavoprotein</keyword>
<accession>A0ABY3YMA6</accession>
<dbReference type="Gene3D" id="3.40.50.360">
    <property type="match status" value="1"/>
</dbReference>
<dbReference type="InterPro" id="IPR005025">
    <property type="entry name" value="FMN_Rdtase-like_dom"/>
</dbReference>
<dbReference type="PANTHER" id="PTHR43278:SF4">
    <property type="entry name" value="NAD(P)H-DEPENDENT FMN-CONTAINING OXIDOREDUCTASE YWQN-RELATED"/>
    <property type="match status" value="1"/>
</dbReference>
<dbReference type="RefSeq" id="WP_242937369.1">
    <property type="nucleotide sequence ID" value="NZ_CP094326.1"/>
</dbReference>
<sequence length="170" mass="19308">MKKLIIVGSARNNGNTNEVAARLAGYTNSDVLNLNDYTFSHFDYEHQNRNDEFIPLMREITANYDMLIFATPVYWYSMSGIMKMFFDRMTDLIKIEKDLGRQLKGKQMAVISSSNGDNLDDDFWLPFAKTAEYLGMGYLGGLHTISADVDEKAIKDFAEKISESKTVCKA</sequence>
<organism evidence="4 5">
    <name type="scientific">Zhouia spongiae</name>
    <dbReference type="NCBI Taxonomy" id="2202721"/>
    <lineage>
        <taxon>Bacteria</taxon>
        <taxon>Pseudomonadati</taxon>
        <taxon>Bacteroidota</taxon>
        <taxon>Flavobacteriia</taxon>
        <taxon>Flavobacteriales</taxon>
        <taxon>Flavobacteriaceae</taxon>
        <taxon>Zhouia</taxon>
    </lineage>
</organism>
<dbReference type="InterPro" id="IPR051796">
    <property type="entry name" value="ISF_SsuE-like"/>
</dbReference>
<dbReference type="Pfam" id="PF03358">
    <property type="entry name" value="FMN_red"/>
    <property type="match status" value="1"/>
</dbReference>
<protein>
    <submittedName>
        <fullName evidence="4">NAD(P)H-dependent oxidoreductase</fullName>
    </submittedName>
</protein>
<proteinExistence type="predicted"/>
<gene>
    <name evidence="4" type="ORF">MQE36_01130</name>
</gene>
<evidence type="ECO:0000313" key="4">
    <source>
        <dbReference type="EMBL" id="UNY98967.1"/>
    </source>
</evidence>
<name>A0ABY3YMA6_9FLAO</name>
<feature type="domain" description="NADPH-dependent FMN reductase-like" evidence="3">
    <location>
        <begin position="1"/>
        <end position="116"/>
    </location>
</feature>